<reference evidence="2" key="2">
    <citation type="submission" date="2015-07" db="EMBL/GenBank/DDBJ databases">
        <authorList>
            <person name="Noorani M."/>
        </authorList>
    </citation>
    <scope>NUCLEOTIDE SEQUENCE</scope>
    <source>
        <strain evidence="2">Yugu1</strain>
    </source>
</reference>
<feature type="compositionally biased region" description="Basic and acidic residues" evidence="1">
    <location>
        <begin position="83"/>
        <end position="101"/>
    </location>
</feature>
<feature type="compositionally biased region" description="Polar residues" evidence="1">
    <location>
        <begin position="27"/>
        <end position="36"/>
    </location>
</feature>
<dbReference type="AlphaFoldDB" id="A0A368S9P5"/>
<reference evidence="2" key="1">
    <citation type="journal article" date="2012" name="Nat. Biotechnol.">
        <title>Reference genome sequence of the model plant Setaria.</title>
        <authorList>
            <person name="Bennetzen J.L."/>
            <person name="Schmutz J."/>
            <person name="Wang H."/>
            <person name="Percifield R."/>
            <person name="Hawkins J."/>
            <person name="Pontaroli A.C."/>
            <person name="Estep M."/>
            <person name="Feng L."/>
            <person name="Vaughn J.N."/>
            <person name="Grimwood J."/>
            <person name="Jenkins J."/>
            <person name="Barry K."/>
            <person name="Lindquist E."/>
            <person name="Hellsten U."/>
            <person name="Deshpande S."/>
            <person name="Wang X."/>
            <person name="Wu X."/>
            <person name="Mitros T."/>
            <person name="Triplett J."/>
            <person name="Yang X."/>
            <person name="Ye C.Y."/>
            <person name="Mauro-Herrera M."/>
            <person name="Wang L."/>
            <person name="Li P."/>
            <person name="Sharma M."/>
            <person name="Sharma R."/>
            <person name="Ronald P.C."/>
            <person name="Panaud O."/>
            <person name="Kellogg E.A."/>
            <person name="Brutnell T.P."/>
            <person name="Doust A.N."/>
            <person name="Tuskan G.A."/>
            <person name="Rokhsar D."/>
            <person name="Devos K.M."/>
        </authorList>
    </citation>
    <scope>NUCLEOTIDE SEQUENCE [LARGE SCALE GENOMIC DNA]</scope>
    <source>
        <strain evidence="2">Yugu1</strain>
    </source>
</reference>
<organism evidence="2">
    <name type="scientific">Setaria italica</name>
    <name type="common">Foxtail millet</name>
    <name type="synonym">Panicum italicum</name>
    <dbReference type="NCBI Taxonomy" id="4555"/>
    <lineage>
        <taxon>Eukaryota</taxon>
        <taxon>Viridiplantae</taxon>
        <taxon>Streptophyta</taxon>
        <taxon>Embryophyta</taxon>
        <taxon>Tracheophyta</taxon>
        <taxon>Spermatophyta</taxon>
        <taxon>Magnoliopsida</taxon>
        <taxon>Liliopsida</taxon>
        <taxon>Poales</taxon>
        <taxon>Poaceae</taxon>
        <taxon>PACMAD clade</taxon>
        <taxon>Panicoideae</taxon>
        <taxon>Panicodae</taxon>
        <taxon>Paniceae</taxon>
        <taxon>Cenchrinae</taxon>
        <taxon>Setaria</taxon>
    </lineage>
</organism>
<protein>
    <submittedName>
        <fullName evidence="2">Uncharacterized protein</fullName>
    </submittedName>
</protein>
<gene>
    <name evidence="2" type="ORF">SETIT_8G194400v2</name>
</gene>
<evidence type="ECO:0000256" key="1">
    <source>
        <dbReference type="SAM" id="MobiDB-lite"/>
    </source>
</evidence>
<proteinExistence type="predicted"/>
<sequence length="153" mass="16684">MPRILTPFTGRGEPIDQSRSRGKPATTGKSHASSSARGPGNPRKGQKIQEPSNPRPRTQRPHTKNPSPLRKPPPFPVTQTRTPQEKPETPPRAERNRKEAGQETGKCFGEGTGRARKWEGALRGGDGGLLLSDRTWAADGPQREPTQPAMEPS</sequence>
<dbReference type="EMBL" id="CM003535">
    <property type="protein sequence ID" value="RCV39074.1"/>
    <property type="molecule type" value="Genomic_DNA"/>
</dbReference>
<evidence type="ECO:0000313" key="2">
    <source>
        <dbReference type="EMBL" id="RCV39074.1"/>
    </source>
</evidence>
<name>A0A368S9P5_SETIT</name>
<feature type="region of interest" description="Disordered" evidence="1">
    <location>
        <begin position="1"/>
        <end position="153"/>
    </location>
</feature>
<accession>A0A368S9P5</accession>